<dbReference type="InterPro" id="IPR050708">
    <property type="entry name" value="T6SS_VgrG/RHS"/>
</dbReference>
<dbReference type="AlphaFoldDB" id="A0A4Y6UYX4"/>
<organism evidence="2 3">
    <name type="scientific">Saccharibacillus brassicae</name>
    <dbReference type="NCBI Taxonomy" id="2583377"/>
    <lineage>
        <taxon>Bacteria</taxon>
        <taxon>Bacillati</taxon>
        <taxon>Bacillota</taxon>
        <taxon>Bacilli</taxon>
        <taxon>Bacillales</taxon>
        <taxon>Paenibacillaceae</taxon>
        <taxon>Saccharibacillus</taxon>
    </lineage>
</organism>
<proteinExistence type="predicted"/>
<dbReference type="Gene3D" id="2.170.16.10">
    <property type="entry name" value="Hedgehog/Intein (Hint) domain"/>
    <property type="match status" value="1"/>
</dbReference>
<dbReference type="InterPro" id="IPR022385">
    <property type="entry name" value="Rhs_assc_core"/>
</dbReference>
<dbReference type="OrthoDB" id="2666939at2"/>
<sequence>MTERSLTKDGKIDTTRYYYDGANIIAEGTVAADGSVTFKARYVRGAQLIYREDASRRSKRNALIRFDNQKAYYQHNGHGDVTGLVKADGTALNSYTYDIWGNPLTADVQVENPFGYSGEFWDADTGLQYLRSRWYDPSIGRFIQEDTFEGYVNRPSSLNPYTYVENNPLKFVDPNGYAPQWLQNTWSAVKTGVKETADFLVIDDIKTLTSSQSSTIDKVIAAASLIPAGKVIKGGKLFVEVAQAGDKAADASKAAKAVNKACNCFTAETKVKTDQGEKNIEDVQIGDNVLSKDENTDEVTYKQVTATFNHKTDEIYSIHVGDQVIESTYNHPFWVVGKGWVFVKDLKPGDLLEQSDGKTLEVGTIEVQQRQTTV</sequence>
<evidence type="ECO:0000259" key="1">
    <source>
        <dbReference type="SMART" id="SM00306"/>
    </source>
</evidence>
<reference evidence="2 3" key="1">
    <citation type="submission" date="2019-06" db="EMBL/GenBank/DDBJ databases">
        <title>Saccharibacillus brassicae sp. nov., an endophytic bacterium isolated from Chinese cabbage seeds (Brassica pekinensis).</title>
        <authorList>
            <person name="Jiang L."/>
            <person name="Lee J."/>
            <person name="Kim S.W."/>
        </authorList>
    </citation>
    <scope>NUCLEOTIDE SEQUENCE [LARGE SCALE GENOMIC DNA]</scope>
    <source>
        <strain evidence="3">KCTC 43072 / ATSA2</strain>
    </source>
</reference>
<dbReference type="Proteomes" id="UP000316968">
    <property type="component" value="Chromosome"/>
</dbReference>
<gene>
    <name evidence="2" type="ORF">FFV09_12640</name>
</gene>
<dbReference type="PANTHER" id="PTHR32305:SF15">
    <property type="entry name" value="PROTEIN RHSA-RELATED"/>
    <property type="match status" value="1"/>
</dbReference>
<dbReference type="EMBL" id="CP041217">
    <property type="protein sequence ID" value="QDH21616.1"/>
    <property type="molecule type" value="Genomic_DNA"/>
</dbReference>
<evidence type="ECO:0000313" key="3">
    <source>
        <dbReference type="Proteomes" id="UP000316968"/>
    </source>
</evidence>
<dbReference type="InterPro" id="IPR003587">
    <property type="entry name" value="Hint_dom_N"/>
</dbReference>
<name>A0A4Y6UYX4_SACBS</name>
<dbReference type="CDD" id="cd00081">
    <property type="entry name" value="Hint"/>
    <property type="match status" value="1"/>
</dbReference>
<dbReference type="RefSeq" id="WP_141448161.1">
    <property type="nucleotide sequence ID" value="NZ_CP041217.1"/>
</dbReference>
<dbReference type="NCBIfam" id="TIGR03696">
    <property type="entry name" value="Rhs_assc_core"/>
    <property type="match status" value="1"/>
</dbReference>
<dbReference type="Pfam" id="PF07591">
    <property type="entry name" value="PT-HINT"/>
    <property type="match status" value="1"/>
</dbReference>
<dbReference type="SMART" id="SM00306">
    <property type="entry name" value="HintN"/>
    <property type="match status" value="1"/>
</dbReference>
<dbReference type="InterPro" id="IPR036844">
    <property type="entry name" value="Hint_dom_sf"/>
</dbReference>
<protein>
    <recommendedName>
        <fullName evidence="1">Hint domain-containing protein</fullName>
    </recommendedName>
</protein>
<evidence type="ECO:0000313" key="2">
    <source>
        <dbReference type="EMBL" id="QDH21616.1"/>
    </source>
</evidence>
<keyword evidence="3" id="KW-1185">Reference proteome</keyword>
<dbReference type="GO" id="GO:0016539">
    <property type="term" value="P:intein-mediated protein splicing"/>
    <property type="evidence" value="ECO:0007669"/>
    <property type="project" value="InterPro"/>
</dbReference>
<feature type="domain" description="Hint" evidence="1">
    <location>
        <begin position="262"/>
        <end position="356"/>
    </location>
</feature>
<dbReference type="PROSITE" id="PS50817">
    <property type="entry name" value="INTEIN_N_TER"/>
    <property type="match status" value="1"/>
</dbReference>
<dbReference type="PANTHER" id="PTHR32305">
    <property type="match status" value="1"/>
</dbReference>
<dbReference type="KEGG" id="saca:FFV09_12640"/>
<dbReference type="InterPro" id="IPR006141">
    <property type="entry name" value="Intein_N"/>
</dbReference>
<dbReference type="Gene3D" id="2.180.10.10">
    <property type="entry name" value="RHS repeat-associated core"/>
    <property type="match status" value="1"/>
</dbReference>
<dbReference type="SUPFAM" id="SSF51294">
    <property type="entry name" value="Hedgehog/intein (Hint) domain"/>
    <property type="match status" value="1"/>
</dbReference>
<accession>A0A4Y6UYX4</accession>